<name>A0A173T0S8_EUBRA</name>
<dbReference type="STRING" id="39490.ERS852448_01266"/>
<gene>
    <name evidence="1" type="ORF">ERS852448_01266</name>
</gene>
<reference evidence="1 2" key="1">
    <citation type="submission" date="2015-09" db="EMBL/GenBank/DDBJ databases">
        <authorList>
            <consortium name="Pathogen Informatics"/>
        </authorList>
    </citation>
    <scope>NUCLEOTIDE SEQUENCE [LARGE SCALE GENOMIC DNA]</scope>
    <source>
        <strain evidence="1 2">2789STDY5608891</strain>
    </source>
</reference>
<dbReference type="AlphaFoldDB" id="A0A173T0S8"/>
<protein>
    <submittedName>
        <fullName evidence="1">Uncharacterized protein</fullName>
    </submittedName>
</protein>
<dbReference type="GeneID" id="97390781"/>
<proteinExistence type="predicted"/>
<dbReference type="Proteomes" id="UP000095492">
    <property type="component" value="Unassembled WGS sequence"/>
</dbReference>
<dbReference type="RefSeq" id="WP_242853593.1">
    <property type="nucleotide sequence ID" value="NZ_CP173382.1"/>
</dbReference>
<evidence type="ECO:0000313" key="1">
    <source>
        <dbReference type="EMBL" id="CUM96454.1"/>
    </source>
</evidence>
<organism evidence="1 2">
    <name type="scientific">Eubacterium ramulus</name>
    <dbReference type="NCBI Taxonomy" id="39490"/>
    <lineage>
        <taxon>Bacteria</taxon>
        <taxon>Bacillati</taxon>
        <taxon>Bacillota</taxon>
        <taxon>Clostridia</taxon>
        <taxon>Eubacteriales</taxon>
        <taxon>Eubacteriaceae</taxon>
        <taxon>Eubacterium</taxon>
    </lineage>
</organism>
<evidence type="ECO:0000313" key="2">
    <source>
        <dbReference type="Proteomes" id="UP000095492"/>
    </source>
</evidence>
<dbReference type="EMBL" id="CYYA01000007">
    <property type="protein sequence ID" value="CUM96454.1"/>
    <property type="molecule type" value="Genomic_DNA"/>
</dbReference>
<sequence length="130" mass="15103">MSNHPSSQPILCIDLKKNRIRIHKLTLHMLGDPEYIQLLVNPDSHMIAVKKSVRQDYLAHHVRSCYSDIRNSYELYSRELLQTLRQTNTELSNNRSYRIYGAINKNEGLASFSMQECILVDEPVRMGKTV</sequence>
<accession>A0A173T0S8</accession>